<keyword evidence="2" id="KW-0732">Signal</keyword>
<keyword evidence="6" id="KW-0175">Coiled coil</keyword>
<evidence type="ECO:0000313" key="9">
    <source>
        <dbReference type="Proteomes" id="UP000001784"/>
    </source>
</evidence>
<name>A0LPG6_SYNFM</name>
<dbReference type="InterPro" id="IPR013766">
    <property type="entry name" value="Thioredoxin_domain"/>
</dbReference>
<dbReference type="Pfam" id="PF13462">
    <property type="entry name" value="Thioredoxin_4"/>
    <property type="match status" value="1"/>
</dbReference>
<dbReference type="KEGG" id="sfu:Sfum_3648"/>
<keyword evidence="9" id="KW-1185">Reference proteome</keyword>
<evidence type="ECO:0000256" key="3">
    <source>
        <dbReference type="ARBA" id="ARBA00023002"/>
    </source>
</evidence>
<feature type="coiled-coil region" evidence="6">
    <location>
        <begin position="106"/>
        <end position="133"/>
    </location>
</feature>
<dbReference type="GO" id="GO:0016491">
    <property type="term" value="F:oxidoreductase activity"/>
    <property type="evidence" value="ECO:0007669"/>
    <property type="project" value="UniProtKB-KW"/>
</dbReference>
<evidence type="ECO:0000313" key="8">
    <source>
        <dbReference type="EMBL" id="ABK19318.1"/>
    </source>
</evidence>
<dbReference type="eggNOG" id="COG1651">
    <property type="taxonomic scope" value="Bacteria"/>
</dbReference>
<dbReference type="InParanoid" id="A0LPG6"/>
<evidence type="ECO:0000256" key="6">
    <source>
        <dbReference type="SAM" id="Coils"/>
    </source>
</evidence>
<evidence type="ECO:0000256" key="2">
    <source>
        <dbReference type="ARBA" id="ARBA00022729"/>
    </source>
</evidence>
<dbReference type="PROSITE" id="PS51352">
    <property type="entry name" value="THIOREDOXIN_2"/>
    <property type="match status" value="1"/>
</dbReference>
<reference evidence="8 9" key="1">
    <citation type="submission" date="2006-10" db="EMBL/GenBank/DDBJ databases">
        <title>Complete sequence of Syntrophobacter fumaroxidans MPOB.</title>
        <authorList>
            <consortium name="US DOE Joint Genome Institute"/>
            <person name="Copeland A."/>
            <person name="Lucas S."/>
            <person name="Lapidus A."/>
            <person name="Barry K."/>
            <person name="Detter J.C."/>
            <person name="Glavina del Rio T."/>
            <person name="Hammon N."/>
            <person name="Israni S."/>
            <person name="Pitluck S."/>
            <person name="Goltsman E.G."/>
            <person name="Martinez M."/>
            <person name="Schmutz J."/>
            <person name="Larimer F."/>
            <person name="Land M."/>
            <person name="Hauser L."/>
            <person name="Kyrpides N."/>
            <person name="Kim E."/>
            <person name="Boone D.R."/>
            <person name="Brockman F."/>
            <person name="Culley D."/>
            <person name="Ferry J."/>
            <person name="Gunsalus R."/>
            <person name="McInerney M.J."/>
            <person name="Morrison M."/>
            <person name="Plugge C."/>
            <person name="Rohlin L."/>
            <person name="Scholten J."/>
            <person name="Sieber J."/>
            <person name="Stams A.J.M."/>
            <person name="Worm P."/>
            <person name="Henstra A.M."/>
            <person name="Richardson P."/>
        </authorList>
    </citation>
    <scope>NUCLEOTIDE SEQUENCE [LARGE SCALE GENOMIC DNA]</scope>
    <source>
        <strain evidence="9">DSM 10017 / MPOB</strain>
    </source>
</reference>
<keyword evidence="5" id="KW-0676">Redox-active center</keyword>
<evidence type="ECO:0000259" key="7">
    <source>
        <dbReference type="PROSITE" id="PS51352"/>
    </source>
</evidence>
<keyword evidence="3" id="KW-0560">Oxidoreductase</keyword>
<dbReference type="Proteomes" id="UP000001784">
    <property type="component" value="Chromosome"/>
</dbReference>
<dbReference type="STRING" id="335543.Sfum_3648"/>
<dbReference type="AlphaFoldDB" id="A0LPG6"/>
<dbReference type="InterPro" id="IPR036249">
    <property type="entry name" value="Thioredoxin-like_sf"/>
</dbReference>
<dbReference type="PANTHER" id="PTHR13887">
    <property type="entry name" value="GLUTATHIONE S-TRANSFERASE KAPPA"/>
    <property type="match status" value="1"/>
</dbReference>
<dbReference type="HOGENOM" id="CLU_069079_0_0_7"/>
<dbReference type="PANTHER" id="PTHR13887:SF14">
    <property type="entry name" value="DISULFIDE BOND FORMATION PROTEIN D"/>
    <property type="match status" value="1"/>
</dbReference>
<organism evidence="8 9">
    <name type="scientific">Syntrophobacter fumaroxidans (strain DSM 10017 / MPOB)</name>
    <dbReference type="NCBI Taxonomy" id="335543"/>
    <lineage>
        <taxon>Bacteria</taxon>
        <taxon>Pseudomonadati</taxon>
        <taxon>Thermodesulfobacteriota</taxon>
        <taxon>Syntrophobacteria</taxon>
        <taxon>Syntrophobacterales</taxon>
        <taxon>Syntrophobacteraceae</taxon>
        <taxon>Syntrophobacter</taxon>
    </lineage>
</organism>
<accession>A0LPG6</accession>
<dbReference type="Gene3D" id="3.40.30.10">
    <property type="entry name" value="Glutaredoxin"/>
    <property type="match status" value="1"/>
</dbReference>
<comment type="similarity">
    <text evidence="1">Belongs to the thioredoxin family. DsbA subfamily.</text>
</comment>
<feature type="domain" description="Thioredoxin" evidence="7">
    <location>
        <begin position="153"/>
        <end position="333"/>
    </location>
</feature>
<dbReference type="EMBL" id="CP000478">
    <property type="protein sequence ID" value="ABK19318.1"/>
    <property type="molecule type" value="Genomic_DNA"/>
</dbReference>
<gene>
    <name evidence="8" type="ordered locus">Sfum_3648</name>
</gene>
<dbReference type="SUPFAM" id="SSF52833">
    <property type="entry name" value="Thioredoxin-like"/>
    <property type="match status" value="1"/>
</dbReference>
<proteinExistence type="inferred from homology"/>
<evidence type="ECO:0000256" key="5">
    <source>
        <dbReference type="ARBA" id="ARBA00023284"/>
    </source>
</evidence>
<dbReference type="InterPro" id="IPR012336">
    <property type="entry name" value="Thioredoxin-like_fold"/>
</dbReference>
<evidence type="ECO:0000256" key="4">
    <source>
        <dbReference type="ARBA" id="ARBA00023157"/>
    </source>
</evidence>
<evidence type="ECO:0000256" key="1">
    <source>
        <dbReference type="ARBA" id="ARBA00005791"/>
    </source>
</evidence>
<sequence>MLSFFLLADTAGLRKIFSGPDNSEVIAKIAGESVTDRRIEIMLGARLYDLKKEIFKLKKDRIDHLLLDQLIEKEAASRGMTFDDFVNQVIVPNGVTIEEAEIDGYIRENRDRMREWTGTYEELRERIRGFLEQQKRFNAIRAYGKSLEPKYGAAIYLKEPQYPIVEVKLDGSPSLGPADAPVTLVEFSDYQCPACRATQEGVKKVKSHFGDRVRLVFKDYPLKRHKNAHLAAQAARCAGDQSRFWDYQDVLFAWEQELDVTQLKRFARDLGLSTRMFDECLDSGKYKTAVERDVEEAVRIGVDRTPSFIVNGKLIVGGPSFERFEKIIEEELNKPKGKS</sequence>
<keyword evidence="4" id="KW-1015">Disulfide bond</keyword>
<protein>
    <submittedName>
        <fullName evidence="8">DSBA oxidoreductase</fullName>
    </submittedName>
</protein>